<dbReference type="Pfam" id="PF01914">
    <property type="entry name" value="MarC"/>
    <property type="match status" value="1"/>
</dbReference>
<name>A0A1Y6BSG2_9BACT</name>
<dbReference type="OrthoDB" id="21094at2"/>
<evidence type="ECO:0000256" key="7">
    <source>
        <dbReference type="RuleBase" id="RU362048"/>
    </source>
</evidence>
<reference evidence="9" key="1">
    <citation type="submission" date="2017-04" db="EMBL/GenBank/DDBJ databases">
        <authorList>
            <person name="Varghese N."/>
            <person name="Submissions S."/>
        </authorList>
    </citation>
    <scope>NUCLEOTIDE SEQUENCE [LARGE SCALE GENOMIC DNA]</scope>
    <source>
        <strain evidence="9">RKEM611</strain>
    </source>
</reference>
<keyword evidence="9" id="KW-1185">Reference proteome</keyword>
<feature type="transmembrane region" description="Helical" evidence="7">
    <location>
        <begin position="144"/>
        <end position="163"/>
    </location>
</feature>
<dbReference type="Proteomes" id="UP000192907">
    <property type="component" value="Unassembled WGS sequence"/>
</dbReference>
<keyword evidence="4 7" id="KW-0812">Transmembrane</keyword>
<comment type="subcellular location">
    <subcellularLocation>
        <location evidence="1 7">Cell membrane</location>
        <topology evidence="1 7">Multi-pass membrane protein</topology>
    </subcellularLocation>
</comment>
<evidence type="ECO:0000256" key="6">
    <source>
        <dbReference type="ARBA" id="ARBA00023136"/>
    </source>
</evidence>
<dbReference type="EMBL" id="FWZT01000008">
    <property type="protein sequence ID" value="SMF26988.1"/>
    <property type="molecule type" value="Genomic_DNA"/>
</dbReference>
<evidence type="ECO:0000256" key="3">
    <source>
        <dbReference type="ARBA" id="ARBA00022475"/>
    </source>
</evidence>
<evidence type="ECO:0000313" key="8">
    <source>
        <dbReference type="EMBL" id="SMF26988.1"/>
    </source>
</evidence>
<dbReference type="STRING" id="1513793.SAMN06296036_108187"/>
<dbReference type="InterPro" id="IPR002771">
    <property type="entry name" value="Multi_antbiot-R_MarC"/>
</dbReference>
<dbReference type="PANTHER" id="PTHR33508">
    <property type="entry name" value="UPF0056 MEMBRANE PROTEIN YHCE"/>
    <property type="match status" value="1"/>
</dbReference>
<evidence type="ECO:0000313" key="9">
    <source>
        <dbReference type="Proteomes" id="UP000192907"/>
    </source>
</evidence>
<feature type="transmembrane region" description="Helical" evidence="7">
    <location>
        <begin position="42"/>
        <end position="65"/>
    </location>
</feature>
<feature type="transmembrane region" description="Helical" evidence="7">
    <location>
        <begin position="175"/>
        <end position="196"/>
    </location>
</feature>
<keyword evidence="6 7" id="KW-0472">Membrane</keyword>
<keyword evidence="3" id="KW-1003">Cell membrane</keyword>
<feature type="transmembrane region" description="Helical" evidence="7">
    <location>
        <begin position="12"/>
        <end position="30"/>
    </location>
</feature>
<proteinExistence type="inferred from homology"/>
<dbReference type="AlphaFoldDB" id="A0A1Y6BSG2"/>
<feature type="transmembrane region" description="Helical" evidence="7">
    <location>
        <begin position="112"/>
        <end position="132"/>
    </location>
</feature>
<evidence type="ECO:0000256" key="5">
    <source>
        <dbReference type="ARBA" id="ARBA00022989"/>
    </source>
</evidence>
<gene>
    <name evidence="8" type="ORF">SAMN06296036_108187</name>
</gene>
<accession>A0A1Y6BSG2</accession>
<evidence type="ECO:0000256" key="1">
    <source>
        <dbReference type="ARBA" id="ARBA00004651"/>
    </source>
</evidence>
<evidence type="ECO:0000256" key="2">
    <source>
        <dbReference type="ARBA" id="ARBA00009784"/>
    </source>
</evidence>
<dbReference type="PANTHER" id="PTHR33508:SF1">
    <property type="entry name" value="UPF0056 MEMBRANE PROTEIN YHCE"/>
    <property type="match status" value="1"/>
</dbReference>
<organism evidence="8 9">
    <name type="scientific">Pseudobacteriovorax antillogorgiicola</name>
    <dbReference type="NCBI Taxonomy" id="1513793"/>
    <lineage>
        <taxon>Bacteria</taxon>
        <taxon>Pseudomonadati</taxon>
        <taxon>Bdellovibrionota</taxon>
        <taxon>Oligoflexia</taxon>
        <taxon>Oligoflexales</taxon>
        <taxon>Pseudobacteriovoracaceae</taxon>
        <taxon>Pseudobacteriovorax</taxon>
    </lineage>
</organism>
<dbReference type="GO" id="GO:0005886">
    <property type="term" value="C:plasma membrane"/>
    <property type="evidence" value="ECO:0007669"/>
    <property type="project" value="UniProtKB-SubCell"/>
</dbReference>
<protein>
    <recommendedName>
        <fullName evidence="7">UPF0056 membrane protein</fullName>
    </recommendedName>
</protein>
<comment type="similarity">
    <text evidence="2 7">Belongs to the UPF0056 (MarC) family.</text>
</comment>
<sequence>MDFLNDGIKVFVILWALIDPVGTIPVFLAVSKQHPPTDFSRLAFRAVCIAWLVLIFFMTTGEFILNAMEIPLSAFQVSGGIILFLFALTMIFGESKPEEEVNMAKSFKDTSVFPLAMPSIASPGAIMGIVLLTEKRSASFEAQLMVAALMTVILLITFVLLYSSKYIDRLIGDSGASLLSRVMGLIICAIAVKYVLDGIKLYFQL</sequence>
<dbReference type="RefSeq" id="WP_132318780.1">
    <property type="nucleotide sequence ID" value="NZ_FWZT01000008.1"/>
</dbReference>
<keyword evidence="5 7" id="KW-1133">Transmembrane helix</keyword>
<evidence type="ECO:0000256" key="4">
    <source>
        <dbReference type="ARBA" id="ARBA00022692"/>
    </source>
</evidence>
<dbReference type="NCBIfam" id="TIGR00427">
    <property type="entry name" value="NAAT family transporter"/>
    <property type="match status" value="1"/>
</dbReference>
<feature type="transmembrane region" description="Helical" evidence="7">
    <location>
        <begin position="72"/>
        <end position="92"/>
    </location>
</feature>